<evidence type="ECO:0000313" key="10">
    <source>
        <dbReference type="Proteomes" id="UP000503144"/>
    </source>
</evidence>
<dbReference type="SUPFAM" id="SSF51445">
    <property type="entry name" value="(Trans)glycosidases"/>
    <property type="match status" value="1"/>
</dbReference>
<comment type="cofactor">
    <cofactor evidence="1">
        <name>Ca(2+)</name>
        <dbReference type="ChEBI" id="CHEBI:29108"/>
    </cofactor>
</comment>
<dbReference type="Gene3D" id="2.60.40.1180">
    <property type="entry name" value="Golgi alpha-mannosidase II"/>
    <property type="match status" value="1"/>
</dbReference>
<dbReference type="Pfam" id="PF14509">
    <property type="entry name" value="GH97_C"/>
    <property type="match status" value="1"/>
</dbReference>
<feature type="domain" description="Glycosyl-hydrolase 97 catalytic" evidence="6">
    <location>
        <begin position="310"/>
        <end position="461"/>
    </location>
</feature>
<feature type="domain" description="Glycosyl-hydrolase 97 N-terminal" evidence="7">
    <location>
        <begin position="27"/>
        <end position="290"/>
    </location>
</feature>
<evidence type="ECO:0000256" key="4">
    <source>
        <dbReference type="ARBA" id="ARBA00022837"/>
    </source>
</evidence>
<dbReference type="PANTHER" id="PTHR35803">
    <property type="entry name" value="GLUCAN 1,4-ALPHA-GLUCOSIDASE SUSB-RELATED"/>
    <property type="match status" value="1"/>
</dbReference>
<dbReference type="EMBL" id="CP051204">
    <property type="protein sequence ID" value="QJB37075.1"/>
    <property type="molecule type" value="Genomic_DNA"/>
</dbReference>
<dbReference type="Gene3D" id="2.70.98.10">
    <property type="match status" value="1"/>
</dbReference>
<dbReference type="InterPro" id="IPR017853">
    <property type="entry name" value="GH"/>
</dbReference>
<keyword evidence="5" id="KW-0326">Glycosidase</keyword>
<dbReference type="Proteomes" id="UP000503144">
    <property type="component" value="Chromosome"/>
</dbReference>
<keyword evidence="10" id="KW-1185">Reference proteome</keyword>
<evidence type="ECO:0000313" key="9">
    <source>
        <dbReference type="EMBL" id="QJB37075.1"/>
    </source>
</evidence>
<evidence type="ECO:0000256" key="3">
    <source>
        <dbReference type="ARBA" id="ARBA00022801"/>
    </source>
</evidence>
<dbReference type="InterPro" id="IPR029486">
    <property type="entry name" value="GH97_N"/>
</dbReference>
<evidence type="ECO:0000256" key="5">
    <source>
        <dbReference type="ARBA" id="ARBA00023295"/>
    </source>
</evidence>
<accession>A0ABX6LAK8</accession>
<dbReference type="InterPro" id="IPR019563">
    <property type="entry name" value="GH97_catalytic"/>
</dbReference>
<dbReference type="PANTHER" id="PTHR35803:SF2">
    <property type="entry name" value="RETAINING ALPHA-GALACTOSIDASE"/>
    <property type="match status" value="1"/>
</dbReference>
<protein>
    <submittedName>
        <fullName evidence="9">Glycoside hydrolase family 97 catalytic domain-containing protein</fullName>
    </submittedName>
</protein>
<evidence type="ECO:0000259" key="7">
    <source>
        <dbReference type="Pfam" id="PF14508"/>
    </source>
</evidence>
<evidence type="ECO:0000256" key="1">
    <source>
        <dbReference type="ARBA" id="ARBA00001913"/>
    </source>
</evidence>
<feature type="domain" description="Glycosyl-hydrolase 97 C-terminal oligomerisation" evidence="8">
    <location>
        <begin position="555"/>
        <end position="640"/>
    </location>
</feature>
<dbReference type="RefSeq" id="WP_168859942.1">
    <property type="nucleotide sequence ID" value="NZ_CP051204.2"/>
</dbReference>
<name>A0ABX6LAK8_9BACT</name>
<dbReference type="InterPro" id="IPR013785">
    <property type="entry name" value="Aldolase_TIM"/>
</dbReference>
<dbReference type="InterPro" id="IPR014718">
    <property type="entry name" value="GH-type_carb-bd"/>
</dbReference>
<dbReference type="InterPro" id="IPR029483">
    <property type="entry name" value="GH97_C"/>
</dbReference>
<keyword evidence="4" id="KW-0106">Calcium</keyword>
<evidence type="ECO:0000259" key="8">
    <source>
        <dbReference type="Pfam" id="PF14509"/>
    </source>
</evidence>
<comment type="subunit">
    <text evidence="2">Monomer.</text>
</comment>
<proteinExistence type="predicted"/>
<dbReference type="InterPro" id="IPR052720">
    <property type="entry name" value="Glycosyl_hydrolase_97"/>
</dbReference>
<dbReference type="Pfam" id="PF14508">
    <property type="entry name" value="GH97_N"/>
    <property type="match status" value="1"/>
</dbReference>
<evidence type="ECO:0000259" key="6">
    <source>
        <dbReference type="Pfam" id="PF10566"/>
    </source>
</evidence>
<gene>
    <name evidence="9" type="ORF">HF324_04080</name>
</gene>
<keyword evidence="3 9" id="KW-0378">Hydrolase</keyword>
<reference evidence="10" key="1">
    <citation type="submission" date="2020-04" db="EMBL/GenBank/DDBJ databases">
        <authorList>
            <person name="Kittiwongwattana C."/>
        </authorList>
    </citation>
    <scope>NUCLEOTIDE SEQUENCE [LARGE SCALE GENOMIC DNA]</scope>
    <source>
        <strain evidence="10">1303</strain>
    </source>
</reference>
<dbReference type="Pfam" id="PF10566">
    <property type="entry name" value="Glyco_hydro_97"/>
    <property type="match status" value="1"/>
</dbReference>
<dbReference type="GO" id="GO:0016787">
    <property type="term" value="F:hydrolase activity"/>
    <property type="evidence" value="ECO:0007669"/>
    <property type="project" value="UniProtKB-KW"/>
</dbReference>
<dbReference type="Gene3D" id="3.20.20.70">
    <property type="entry name" value="Aldolase class I"/>
    <property type="match status" value="1"/>
</dbReference>
<sequence length="642" mass="71588">MNWIKIVPVIFTFSVTQAFSQSKAVQISSPDQQIQVSVWSGAEGDIRYLVKHRNTIVIDTSSLGLTLADADWTRQLNLVSVSAARPVNDSYRLAFGKKSMVSYKAYQRELHYVNKQHAPLAVVFRVSNDAVAFRYLLTGKPAGIRQVVKENTGFSFPEGTSTWLQPMQVARSGWESVNPAYEEHYRPDVPVEKVGENKTGWVYPALFKVGDSWALLTESGLDSNYCATRLISEATPGHFTVGFSDPRETIPGKDYLPHGTLPFSSPWRVVTIGSLETIITSTAGTDLAKPAVLTNTSFVKPGKASWSWISSKDDFITYDEQVRYIDLAADMHWQYCLIDVDWDRKIGYAGIKKLADYAKSKNVALWLWYNSAGDWNTVKYTPKNLLLTHESRMKEFARISEMGIKGVKIDFFAGDGQSVIKYYIDILNDAAANGLMVNFHGATLPRGWARTYPNLLTAEAVRGFENVTFGQNDADREAEICTMLPFTRNAFDPMDYTPVNLYKVHSNTQRKTTNAFQLALSVLFLSGVQHYAESPEGMSKTDEAVKSVLRALPDAWDEVKFLGGYPGRYVVVARRAGTRWYVAGINSQPQAQKVLIDPTVLGKTKGRLITEGKDAFSFNIEEVSQAKSVEIKASGGLLMVLE</sequence>
<organism evidence="9 10">
    <name type="scientific">Chitinophaga oryzae</name>
    <dbReference type="NCBI Taxonomy" id="2725414"/>
    <lineage>
        <taxon>Bacteria</taxon>
        <taxon>Pseudomonadati</taxon>
        <taxon>Bacteroidota</taxon>
        <taxon>Chitinophagia</taxon>
        <taxon>Chitinophagales</taxon>
        <taxon>Chitinophagaceae</taxon>
        <taxon>Chitinophaga</taxon>
    </lineage>
</organism>
<reference evidence="9 10" key="2">
    <citation type="submission" date="2020-09" db="EMBL/GenBank/DDBJ databases">
        <authorList>
            <person name="Kittiwongwattana C."/>
        </authorList>
    </citation>
    <scope>NUCLEOTIDE SEQUENCE [LARGE SCALE GENOMIC DNA]</scope>
    <source>
        <strain evidence="9 10">1303</strain>
    </source>
</reference>
<evidence type="ECO:0000256" key="2">
    <source>
        <dbReference type="ARBA" id="ARBA00011245"/>
    </source>
</evidence>
<dbReference type="InterPro" id="IPR013780">
    <property type="entry name" value="Glyco_hydro_b"/>
</dbReference>